<gene>
    <name evidence="1" type="ORF">M404DRAFT_941210</name>
</gene>
<accession>A0A0C3PH33</accession>
<keyword evidence="2" id="KW-1185">Reference proteome</keyword>
<dbReference type="HOGENOM" id="CLU_051720_0_1_1"/>
<protein>
    <recommendedName>
        <fullName evidence="3">F-box domain-containing protein</fullName>
    </recommendedName>
</protein>
<dbReference type="InParanoid" id="A0A0C3PH33"/>
<proteinExistence type="predicted"/>
<evidence type="ECO:0000313" key="1">
    <source>
        <dbReference type="EMBL" id="KIO07294.1"/>
    </source>
</evidence>
<dbReference type="Proteomes" id="UP000054217">
    <property type="component" value="Unassembled WGS sequence"/>
</dbReference>
<organism evidence="1 2">
    <name type="scientific">Pisolithus tinctorius Marx 270</name>
    <dbReference type="NCBI Taxonomy" id="870435"/>
    <lineage>
        <taxon>Eukaryota</taxon>
        <taxon>Fungi</taxon>
        <taxon>Dikarya</taxon>
        <taxon>Basidiomycota</taxon>
        <taxon>Agaricomycotina</taxon>
        <taxon>Agaricomycetes</taxon>
        <taxon>Agaricomycetidae</taxon>
        <taxon>Boletales</taxon>
        <taxon>Sclerodermatineae</taxon>
        <taxon>Pisolithaceae</taxon>
        <taxon>Pisolithus</taxon>
    </lineage>
</organism>
<reference evidence="1 2" key="1">
    <citation type="submission" date="2014-04" db="EMBL/GenBank/DDBJ databases">
        <authorList>
            <consortium name="DOE Joint Genome Institute"/>
            <person name="Kuo A."/>
            <person name="Kohler A."/>
            <person name="Costa M.D."/>
            <person name="Nagy L.G."/>
            <person name="Floudas D."/>
            <person name="Copeland A."/>
            <person name="Barry K.W."/>
            <person name="Cichocki N."/>
            <person name="Veneault-Fourrey C."/>
            <person name="LaButti K."/>
            <person name="Lindquist E.A."/>
            <person name="Lipzen A."/>
            <person name="Lundell T."/>
            <person name="Morin E."/>
            <person name="Murat C."/>
            <person name="Sun H."/>
            <person name="Tunlid A."/>
            <person name="Henrissat B."/>
            <person name="Grigoriev I.V."/>
            <person name="Hibbett D.S."/>
            <person name="Martin F."/>
            <person name="Nordberg H.P."/>
            <person name="Cantor M.N."/>
            <person name="Hua S.X."/>
        </authorList>
    </citation>
    <scope>NUCLEOTIDE SEQUENCE [LARGE SCALE GENOMIC DNA]</scope>
    <source>
        <strain evidence="1 2">Marx 270</strain>
    </source>
</reference>
<evidence type="ECO:0008006" key="3">
    <source>
        <dbReference type="Google" id="ProtNLM"/>
    </source>
</evidence>
<dbReference type="OrthoDB" id="2900663at2759"/>
<reference evidence="2" key="2">
    <citation type="submission" date="2015-01" db="EMBL/GenBank/DDBJ databases">
        <title>Evolutionary Origins and Diversification of the Mycorrhizal Mutualists.</title>
        <authorList>
            <consortium name="DOE Joint Genome Institute"/>
            <consortium name="Mycorrhizal Genomics Consortium"/>
            <person name="Kohler A."/>
            <person name="Kuo A."/>
            <person name="Nagy L.G."/>
            <person name="Floudas D."/>
            <person name="Copeland A."/>
            <person name="Barry K.W."/>
            <person name="Cichocki N."/>
            <person name="Veneault-Fourrey C."/>
            <person name="LaButti K."/>
            <person name="Lindquist E.A."/>
            <person name="Lipzen A."/>
            <person name="Lundell T."/>
            <person name="Morin E."/>
            <person name="Murat C."/>
            <person name="Riley R."/>
            <person name="Ohm R."/>
            <person name="Sun H."/>
            <person name="Tunlid A."/>
            <person name="Henrissat B."/>
            <person name="Grigoriev I.V."/>
            <person name="Hibbett D.S."/>
            <person name="Martin F."/>
        </authorList>
    </citation>
    <scope>NUCLEOTIDE SEQUENCE [LARGE SCALE GENOMIC DNA]</scope>
    <source>
        <strain evidence="2">Marx 270</strain>
    </source>
</reference>
<evidence type="ECO:0000313" key="2">
    <source>
        <dbReference type="Proteomes" id="UP000054217"/>
    </source>
</evidence>
<sequence>MPQTLPNELLMRIFHIRKFTHVLSRTEHFLYEKVILAEEAWALYFLSSLQSRPEFAARSVRFLRIKPAVQLRTAIEILQLCCGLVDLILQIVPCVPGRSYCLIDTLNTLPLKSLSLSLSLVFDNSPSFSLHSVAFFCQLTHLEIKEGWVLWGSTIGLEQLNHLTHLAVRLSTQWTQASLIKQILTNCSRLKLLVLWSTEASDEVKAYMRYWEISDKRIILADWSWSWGGLELEQDEFF</sequence>
<dbReference type="AlphaFoldDB" id="A0A0C3PH33"/>
<dbReference type="EMBL" id="KN831960">
    <property type="protein sequence ID" value="KIO07294.1"/>
    <property type="molecule type" value="Genomic_DNA"/>
</dbReference>
<name>A0A0C3PH33_PISTI</name>